<protein>
    <submittedName>
        <fullName evidence="1">Uncharacterized protein</fullName>
    </submittedName>
</protein>
<dbReference type="EMBL" id="CP046600">
    <property type="protein sequence ID" value="QUR67490.1"/>
    <property type="molecule type" value="Genomic_DNA"/>
</dbReference>
<keyword evidence="2" id="KW-1185">Reference proteome</keyword>
<evidence type="ECO:0000313" key="2">
    <source>
        <dbReference type="Proteomes" id="UP000682202"/>
    </source>
</evidence>
<name>A0A975JY70_9MYCO</name>
<sequence length="53" mass="6264">MTELPLEYLQPTVKHSTFKYADGEIRTVSPSRLCKYWGALRTRDWSHSILRPQ</sequence>
<evidence type="ECO:0000313" key="1">
    <source>
        <dbReference type="EMBL" id="QUR67490.1"/>
    </source>
</evidence>
<dbReference type="KEGG" id="mspg:F6B93_10630"/>
<dbReference type="Proteomes" id="UP000682202">
    <property type="component" value="Chromosome"/>
</dbReference>
<gene>
    <name evidence="1" type="ORF">F6B93_10630</name>
</gene>
<accession>A0A975JY70</accession>
<reference evidence="1" key="1">
    <citation type="submission" date="2019-12" db="EMBL/GenBank/DDBJ databases">
        <title>Mycobacterium spongiae sp. nov.</title>
        <authorList>
            <person name="Stinear T."/>
        </authorList>
    </citation>
    <scope>NUCLEOTIDE SEQUENCE</scope>
    <source>
        <strain evidence="1">FSD4b-SM</strain>
    </source>
</reference>
<dbReference type="AlphaFoldDB" id="A0A975JY70"/>
<proteinExistence type="predicted"/>
<organism evidence="1 2">
    <name type="scientific">Mycobacterium spongiae</name>
    <dbReference type="NCBI Taxonomy" id="886343"/>
    <lineage>
        <taxon>Bacteria</taxon>
        <taxon>Bacillati</taxon>
        <taxon>Actinomycetota</taxon>
        <taxon>Actinomycetes</taxon>
        <taxon>Mycobacteriales</taxon>
        <taxon>Mycobacteriaceae</taxon>
        <taxon>Mycobacterium</taxon>
    </lineage>
</organism>
<dbReference type="RefSeq" id="WP_211699066.1">
    <property type="nucleotide sequence ID" value="NZ_CP046600.1"/>
</dbReference>